<evidence type="ECO:0000256" key="1">
    <source>
        <dbReference type="SAM" id="SignalP"/>
    </source>
</evidence>
<gene>
    <name evidence="2" type="ORF">LMG18096_00625</name>
</gene>
<comment type="caution">
    <text evidence="2">The sequence shown here is derived from an EMBL/GenBank/DDBJ whole genome shotgun (WGS) entry which is preliminary data.</text>
</comment>
<dbReference type="Proteomes" id="UP001189663">
    <property type="component" value="Unassembled WGS sequence"/>
</dbReference>
<protein>
    <submittedName>
        <fullName evidence="2">Uncharacterized protein</fullName>
    </submittedName>
</protein>
<accession>A0ABC8Q8E9</accession>
<proteinExistence type="predicted"/>
<feature type="signal peptide" evidence="1">
    <location>
        <begin position="1"/>
        <end position="26"/>
    </location>
</feature>
<dbReference type="PROSITE" id="PS51257">
    <property type="entry name" value="PROKAR_LIPOPROTEIN"/>
    <property type="match status" value="1"/>
</dbReference>
<dbReference type="AlphaFoldDB" id="A0ABC8Q8E9"/>
<evidence type="ECO:0000313" key="2">
    <source>
        <dbReference type="EMBL" id="CAJ0777098.1"/>
    </source>
</evidence>
<organism evidence="2 3">
    <name type="scientific">Ralstonia holmesii</name>
    <dbReference type="NCBI Taxonomy" id="3058602"/>
    <lineage>
        <taxon>Bacteria</taxon>
        <taxon>Pseudomonadati</taxon>
        <taxon>Pseudomonadota</taxon>
        <taxon>Betaproteobacteria</taxon>
        <taxon>Burkholderiales</taxon>
        <taxon>Burkholderiaceae</taxon>
        <taxon>Ralstonia</taxon>
    </lineage>
</organism>
<dbReference type="EMBL" id="CATZAT010000001">
    <property type="protein sequence ID" value="CAJ0777098.1"/>
    <property type="molecule type" value="Genomic_DNA"/>
</dbReference>
<reference evidence="2 3" key="1">
    <citation type="submission" date="2023-07" db="EMBL/GenBank/DDBJ databases">
        <authorList>
            <person name="Peeters C."/>
        </authorList>
    </citation>
    <scope>NUCLEOTIDE SEQUENCE [LARGE SCALE GENOMIC DNA]</scope>
    <source>
        <strain evidence="2 3">LMG 18096</strain>
    </source>
</reference>
<keyword evidence="3" id="KW-1185">Reference proteome</keyword>
<feature type="chain" id="PRO_5044787420" evidence="1">
    <location>
        <begin position="27"/>
        <end position="454"/>
    </location>
</feature>
<evidence type="ECO:0000313" key="3">
    <source>
        <dbReference type="Proteomes" id="UP001189663"/>
    </source>
</evidence>
<keyword evidence="1" id="KW-0732">Signal</keyword>
<sequence length="454" mass="42937">MSVSKKLSSRLLACCVVLGLSGCGGGDGGSTTGAASVGSTGPAAPAAQGYSIGGSVTGLSGTLVLQNNAGDDLAIGANGTFTFATSVSNGAAYHVIVSTQPATQTCTVTNGAGTVSAANVGNVSVVCATNAFKVGGSVSGLNGTVVLQNNGTDSLSRSANGAFAFATPVAEGGGFSVTVQTNPAGQSCSIANGAGTMGAGDVSTVAVTCTTNAYTVGGTLSGLGSGTVVLKNNGGDSLSRSVNGAFTFPSAVAYGNPYVVTVSSQPANLSCPVVNGSGTVSGNVTNVSVSCSCASGYSACSGACVDTATDSNNCGGCGVVCPANFACSSGGCVAAACTTTADCTGGDVCLGGTCQAPTCTDGVRDGQETDVDCGGGTCTTCAVGQHCAAPGDCGSGVCTSGICQGPTCFDGVKNGVETDVDCGGGGSCQKCAAGQTCLVSSDCQSGVCTAGFCH</sequence>
<name>A0ABC8Q8E9_9RALS</name>